<protein>
    <submittedName>
        <fullName evidence="2">Uncharacterized protein</fullName>
    </submittedName>
</protein>
<accession>A0AAV2TGU2</accession>
<feature type="compositionally biased region" description="Polar residues" evidence="1">
    <location>
        <begin position="641"/>
        <end position="669"/>
    </location>
</feature>
<dbReference type="AlphaFoldDB" id="A0AAV2TGU2"/>
<feature type="compositionally biased region" description="Basic and acidic residues" evidence="1">
    <location>
        <begin position="685"/>
        <end position="695"/>
    </location>
</feature>
<dbReference type="EMBL" id="CAXLJL010000267">
    <property type="protein sequence ID" value="CAL5135512.1"/>
    <property type="molecule type" value="Genomic_DNA"/>
</dbReference>
<evidence type="ECO:0000256" key="1">
    <source>
        <dbReference type="SAM" id="MobiDB-lite"/>
    </source>
</evidence>
<evidence type="ECO:0000313" key="3">
    <source>
        <dbReference type="Proteomes" id="UP001497525"/>
    </source>
</evidence>
<organism evidence="2 3">
    <name type="scientific">Calicophoron daubneyi</name>
    <name type="common">Rumen fluke</name>
    <name type="synonym">Paramphistomum daubneyi</name>
    <dbReference type="NCBI Taxonomy" id="300641"/>
    <lineage>
        <taxon>Eukaryota</taxon>
        <taxon>Metazoa</taxon>
        <taxon>Spiralia</taxon>
        <taxon>Lophotrochozoa</taxon>
        <taxon>Platyhelminthes</taxon>
        <taxon>Trematoda</taxon>
        <taxon>Digenea</taxon>
        <taxon>Plagiorchiida</taxon>
        <taxon>Pronocephalata</taxon>
        <taxon>Paramphistomoidea</taxon>
        <taxon>Paramphistomidae</taxon>
        <taxon>Calicophoron</taxon>
    </lineage>
</organism>
<reference evidence="2" key="1">
    <citation type="submission" date="2024-06" db="EMBL/GenBank/DDBJ databases">
        <authorList>
            <person name="Liu X."/>
            <person name="Lenzi L."/>
            <person name="Haldenby T S."/>
            <person name="Uol C."/>
        </authorList>
    </citation>
    <scope>NUCLEOTIDE SEQUENCE</scope>
</reference>
<sequence>MKQLKREHLYDVTSPRANSCFPGIYYVFYRNHTNLDPAYKMILHKSSTNSSISEPSKIVLPNYIPYGHSSTKWLLNTFRNGAHNRLMAMMKERPSMFKLTYQIFDRPAEVMADPTDDKSMFSTTSILYLKPLSLAVYMRCKIGVQILLSSNLCNSLEYGYASEVYVQLQGQNGGDLLELLPACIAVRRQCAEILPLLFQPNPWSQSAPFSPRTPFSMRYLSQRIQRTTNYDDIFHYVTEQALSNRYINIVKVLEILIFQCPGFYIPGSLDEDRKSKPCSLFRRLLHLAVYVDADSRICSPLLQCMEMLVKISHFRPEVLSTNVSSTSRHIPLNFSTVRKEWDELSEWTKDCYVCLALLFHLYALLLRKSKTNAVGHAGNLLFRVLNETGSFESTVSCPTDELARTLDYLTAEDSIGQLLLHDKRLPSSPKVRLPVESGDDSRTTSNKSLESRRSVIAQFEYGTETLQSIIDKLKARKSLAQIRQMHLMCLARSGRPNLNGLPVPKYRFAFSRFSTAIRNSQVDKMTCTFRHHFTNKLCRFTRWDEQSPLSMVLGTEIQKFHACGFRAAQDESVPRTSHSCQRARYKFRMVANDKDESNKNKAVKARINEIPKITTTPVDDEEDESSGEGHSVEPPPPRSFKPSTKNSTDIDAGKNSEQIDQNASETGSNCLEVPKILNRTQPKALKPEEQNKGENCDQTSASSPDRKNKKTSCKMALDQSSKQSVNTLLFQKPLRENLSLRDVDQLIDCITISALANEQELESQLIEDLFNDYLDQTALSSSNVSRTNSVIGTQIYTDQQEATNAVLVEPWPLPVETTIVTPEGEHCAGMNKVKVTEKPDLITSSEVLHTPKMLLAPDSESREYCAQSCTTNSQAVQNPEVDTFGPIGHRKFLWSCARPIHHLNVAFEALKQKSRNRHLGTQTPSPSIEQ</sequence>
<evidence type="ECO:0000313" key="2">
    <source>
        <dbReference type="EMBL" id="CAL5135512.1"/>
    </source>
</evidence>
<name>A0AAV2TGU2_CALDB</name>
<dbReference type="Proteomes" id="UP001497525">
    <property type="component" value="Unassembled WGS sequence"/>
</dbReference>
<gene>
    <name evidence="2" type="ORF">CDAUBV1_LOCUS9650</name>
</gene>
<feature type="region of interest" description="Disordered" evidence="1">
    <location>
        <begin position="430"/>
        <end position="449"/>
    </location>
</feature>
<comment type="caution">
    <text evidence="2">The sequence shown here is derived from an EMBL/GenBank/DDBJ whole genome shotgun (WGS) entry which is preliminary data.</text>
</comment>
<feature type="region of interest" description="Disordered" evidence="1">
    <location>
        <begin position="594"/>
        <end position="717"/>
    </location>
</feature>
<proteinExistence type="predicted"/>